<reference evidence="2 3" key="1">
    <citation type="submission" date="2023-06" db="EMBL/GenBank/DDBJ databases">
        <title>Microbacterium sp. nov., isolated from a waste landfill.</title>
        <authorList>
            <person name="Wen W."/>
        </authorList>
    </citation>
    <scope>NUCLEOTIDE SEQUENCE [LARGE SCALE GENOMIC DNA]</scope>
    <source>
        <strain evidence="2 3">ASV49</strain>
    </source>
</reference>
<accession>A0ABT7MVZ6</accession>
<organism evidence="2 3">
    <name type="scientific">Microbacterium candidum</name>
    <dbReference type="NCBI Taxonomy" id="3041922"/>
    <lineage>
        <taxon>Bacteria</taxon>
        <taxon>Bacillati</taxon>
        <taxon>Actinomycetota</taxon>
        <taxon>Actinomycetes</taxon>
        <taxon>Micrococcales</taxon>
        <taxon>Microbacteriaceae</taxon>
        <taxon>Microbacterium</taxon>
    </lineage>
</organism>
<feature type="transmembrane region" description="Helical" evidence="1">
    <location>
        <begin position="12"/>
        <end position="34"/>
    </location>
</feature>
<evidence type="ECO:0008006" key="4">
    <source>
        <dbReference type="Google" id="ProtNLM"/>
    </source>
</evidence>
<proteinExistence type="predicted"/>
<dbReference type="RefSeq" id="WP_286287196.1">
    <property type="nucleotide sequence ID" value="NZ_JASXSZ010000001.1"/>
</dbReference>
<dbReference type="Proteomes" id="UP001235064">
    <property type="component" value="Unassembled WGS sequence"/>
</dbReference>
<evidence type="ECO:0000313" key="2">
    <source>
        <dbReference type="EMBL" id="MDL9978624.1"/>
    </source>
</evidence>
<name>A0ABT7MVZ6_9MICO</name>
<evidence type="ECO:0000256" key="1">
    <source>
        <dbReference type="SAM" id="Phobius"/>
    </source>
</evidence>
<sequence>MTEPRTCSGRGLIWALIGGAVIVAAIAAIVIASLTAEQPVAKSTTTTRPTNSTTSAAASGAYVDASVKRKGWVPEPITTDRDRYTRAALAAASTFDTQKSSRSDWLAFLDTWFTPDIRYTSESDRADDMKASQLELRQAVVLPESDWNSLANEKGRVVAAVPGKITYADVPGDSTGTMKVGTADVVLTYTRSDASGNESSYNETARVSVQVLCGAGSIPTPNSAQQPGDCKVVRFISGSQEP</sequence>
<evidence type="ECO:0000313" key="3">
    <source>
        <dbReference type="Proteomes" id="UP001235064"/>
    </source>
</evidence>
<gene>
    <name evidence="2" type="ORF">QSV35_04715</name>
</gene>
<protein>
    <recommendedName>
        <fullName evidence="4">Secreted protein</fullName>
    </recommendedName>
</protein>
<keyword evidence="1" id="KW-1133">Transmembrane helix</keyword>
<dbReference type="EMBL" id="JASXSZ010000001">
    <property type="protein sequence ID" value="MDL9978624.1"/>
    <property type="molecule type" value="Genomic_DNA"/>
</dbReference>
<keyword evidence="3" id="KW-1185">Reference proteome</keyword>
<keyword evidence="1" id="KW-0472">Membrane</keyword>
<comment type="caution">
    <text evidence="2">The sequence shown here is derived from an EMBL/GenBank/DDBJ whole genome shotgun (WGS) entry which is preliminary data.</text>
</comment>
<keyword evidence="1" id="KW-0812">Transmembrane</keyword>